<name>A0A4Z1PB89_9PEZI</name>
<feature type="compositionally biased region" description="Basic residues" evidence="1">
    <location>
        <begin position="1"/>
        <end position="20"/>
    </location>
</feature>
<evidence type="ECO:0000256" key="1">
    <source>
        <dbReference type="SAM" id="MobiDB-lite"/>
    </source>
</evidence>
<feature type="compositionally biased region" description="Basic and acidic residues" evidence="1">
    <location>
        <begin position="41"/>
        <end position="51"/>
    </location>
</feature>
<evidence type="ECO:0000313" key="2">
    <source>
        <dbReference type="EMBL" id="TID26652.1"/>
    </source>
</evidence>
<dbReference type="AlphaFoldDB" id="A0A4Z1PB89"/>
<evidence type="ECO:0000313" key="3">
    <source>
        <dbReference type="Proteomes" id="UP000298493"/>
    </source>
</evidence>
<comment type="caution">
    <text evidence="2">The sequence shown here is derived from an EMBL/GenBank/DDBJ whole genome shotgun (WGS) entry which is preliminary data.</text>
</comment>
<organism evidence="2 3">
    <name type="scientific">Venturia nashicola</name>
    <dbReference type="NCBI Taxonomy" id="86259"/>
    <lineage>
        <taxon>Eukaryota</taxon>
        <taxon>Fungi</taxon>
        <taxon>Dikarya</taxon>
        <taxon>Ascomycota</taxon>
        <taxon>Pezizomycotina</taxon>
        <taxon>Dothideomycetes</taxon>
        <taxon>Pleosporomycetidae</taxon>
        <taxon>Venturiales</taxon>
        <taxon>Venturiaceae</taxon>
        <taxon>Venturia</taxon>
    </lineage>
</organism>
<sequence>MAGGHRHRHGHGHGSWKRVSRQLQPTATADSYSRRQLQPKPKAEGEAEGRRGSRVNAEGVVILPPCYRCSTRMPRGPQSALMLAGASGIWQLGGGLLASGIWHLAFGIYQTGPAAPQGTLVLPTPGFKHPLPDGKGTRAGHDL</sequence>
<accession>A0A4Z1PB89</accession>
<reference evidence="2 3" key="1">
    <citation type="submission" date="2019-04" db="EMBL/GenBank/DDBJ databases">
        <title>High contiguity whole genome sequence and gene annotation resource for two Venturia nashicola isolates.</title>
        <authorList>
            <person name="Prokchorchik M."/>
            <person name="Won K."/>
            <person name="Lee Y."/>
            <person name="Choi E.D."/>
            <person name="Segonzac C."/>
            <person name="Sohn K.H."/>
        </authorList>
    </citation>
    <scope>NUCLEOTIDE SEQUENCE [LARGE SCALE GENOMIC DNA]</scope>
    <source>
        <strain evidence="2 3">PRI2</strain>
    </source>
</reference>
<keyword evidence="3" id="KW-1185">Reference proteome</keyword>
<protein>
    <submittedName>
        <fullName evidence="2">Uncharacterized protein</fullName>
    </submittedName>
</protein>
<proteinExistence type="predicted"/>
<dbReference type="Proteomes" id="UP000298493">
    <property type="component" value="Unassembled WGS sequence"/>
</dbReference>
<feature type="region of interest" description="Disordered" evidence="1">
    <location>
        <begin position="1"/>
        <end position="55"/>
    </location>
</feature>
<feature type="compositionally biased region" description="Polar residues" evidence="1">
    <location>
        <begin position="21"/>
        <end position="36"/>
    </location>
</feature>
<dbReference type="EMBL" id="SNSC02000002">
    <property type="protein sequence ID" value="TID26652.1"/>
    <property type="molecule type" value="Genomic_DNA"/>
</dbReference>
<gene>
    <name evidence="2" type="ORF">E6O75_ATG01145</name>
</gene>